<dbReference type="OrthoDB" id="196547at2759"/>
<reference evidence="2 3" key="1">
    <citation type="journal article" date="2014" name="Nature">
        <title>The genome of the recently domesticated crop plant sugar beet (Beta vulgaris).</title>
        <authorList>
            <person name="Dohm J.C."/>
            <person name="Minoche A.E."/>
            <person name="Holtgrawe D."/>
            <person name="Capella-Gutierrez S."/>
            <person name="Zakrzewski F."/>
            <person name="Tafer H."/>
            <person name="Rupp O."/>
            <person name="Sorensen T.R."/>
            <person name="Stracke R."/>
            <person name="Reinhardt R."/>
            <person name="Goesmann A."/>
            <person name="Kraft T."/>
            <person name="Schulz B."/>
            <person name="Stadler P.F."/>
            <person name="Schmidt T."/>
            <person name="Gabaldon T."/>
            <person name="Lehrach H."/>
            <person name="Weisshaar B."/>
            <person name="Himmelbauer H."/>
        </authorList>
    </citation>
    <scope>NUCLEOTIDE SEQUENCE [LARGE SCALE GENOMIC DNA]</scope>
    <source>
        <tissue evidence="2">Taproot</tissue>
    </source>
</reference>
<dbReference type="InterPro" id="IPR044926">
    <property type="entry name" value="RGS_subdomain_2"/>
</dbReference>
<dbReference type="SUPFAM" id="SSF48097">
    <property type="entry name" value="Regulator of G-protein signaling, RGS"/>
    <property type="match status" value="1"/>
</dbReference>
<dbReference type="Proteomes" id="UP000035740">
    <property type="component" value="Unassembled WGS sequence"/>
</dbReference>
<dbReference type="Gramene" id="KMS65392">
    <property type="protein sequence ID" value="KMS65392"/>
    <property type="gene ID" value="BVRB_036450"/>
</dbReference>
<dbReference type="SMART" id="SM00315">
    <property type="entry name" value="RGS"/>
    <property type="match status" value="1"/>
</dbReference>
<dbReference type="PROSITE" id="PS50132">
    <property type="entry name" value="RGS"/>
    <property type="match status" value="1"/>
</dbReference>
<dbReference type="CDD" id="cd07440">
    <property type="entry name" value="RGS"/>
    <property type="match status" value="1"/>
</dbReference>
<feature type="non-terminal residue" evidence="2">
    <location>
        <position position="1"/>
    </location>
</feature>
<dbReference type="PRINTS" id="PR01301">
    <property type="entry name" value="RGSPROTEIN"/>
</dbReference>
<dbReference type="InterPro" id="IPR016137">
    <property type="entry name" value="RGS"/>
</dbReference>
<gene>
    <name evidence="2" type="ORF">BVRB_036450</name>
</gene>
<keyword evidence="3" id="KW-1185">Reference proteome</keyword>
<dbReference type="PANTHER" id="PTHR10845">
    <property type="entry name" value="REGULATOR OF G PROTEIN SIGNALING"/>
    <property type="match status" value="1"/>
</dbReference>
<sequence length="155" mass="17686">DGFAAFKRHLEKEFAVENLLFWKDVNLFREKCDADDAGRLSCKSIILSWAIFDKYLCSSAPLEINLPFQLSMKFRNIFANRMGGSPAITAAIFDEAANQVLQLIEVDSLPRFLRTNPPSWNQFRALCEERMVANQVDELGKARISRERTSDSCDC</sequence>
<evidence type="ECO:0000259" key="1">
    <source>
        <dbReference type="PROSITE" id="PS50132"/>
    </source>
</evidence>
<dbReference type="EMBL" id="KQ109475">
    <property type="protein sequence ID" value="KMS65392.1"/>
    <property type="molecule type" value="Genomic_DNA"/>
</dbReference>
<protein>
    <recommendedName>
        <fullName evidence="1">RGS domain-containing protein</fullName>
    </recommendedName>
</protein>
<evidence type="ECO:0000313" key="3">
    <source>
        <dbReference type="Proteomes" id="UP000035740"/>
    </source>
</evidence>
<evidence type="ECO:0000313" key="2">
    <source>
        <dbReference type="EMBL" id="KMS65392.1"/>
    </source>
</evidence>
<dbReference type="AlphaFoldDB" id="A0A0J7YPC4"/>
<dbReference type="Pfam" id="PF00615">
    <property type="entry name" value="RGS"/>
    <property type="match status" value="1"/>
</dbReference>
<dbReference type="Gene3D" id="1.10.167.10">
    <property type="entry name" value="Regulator of G-protein Signalling 4, domain 2"/>
    <property type="match status" value="1"/>
</dbReference>
<proteinExistence type="predicted"/>
<accession>A0A0J7YPC4</accession>
<organism evidence="2 3">
    <name type="scientific">Beta vulgaris subsp. vulgaris</name>
    <name type="common">Beet</name>
    <dbReference type="NCBI Taxonomy" id="3555"/>
    <lineage>
        <taxon>Eukaryota</taxon>
        <taxon>Viridiplantae</taxon>
        <taxon>Streptophyta</taxon>
        <taxon>Embryophyta</taxon>
        <taxon>Tracheophyta</taxon>
        <taxon>Spermatophyta</taxon>
        <taxon>Magnoliopsida</taxon>
        <taxon>eudicotyledons</taxon>
        <taxon>Gunneridae</taxon>
        <taxon>Pentapetalae</taxon>
        <taxon>Caryophyllales</taxon>
        <taxon>Chenopodiaceae</taxon>
        <taxon>Betoideae</taxon>
        <taxon>Beta</taxon>
    </lineage>
</organism>
<name>A0A0J7YPC4_BETVV</name>
<dbReference type="PANTHER" id="PTHR10845:SF192">
    <property type="entry name" value="DOUBLE HIT, ISOFORM B"/>
    <property type="match status" value="1"/>
</dbReference>
<dbReference type="InterPro" id="IPR036305">
    <property type="entry name" value="RGS_sf"/>
</dbReference>
<feature type="domain" description="RGS" evidence="1">
    <location>
        <begin position="1"/>
        <end position="116"/>
    </location>
</feature>